<dbReference type="AlphaFoldDB" id="A0A4Q1DCT2"/>
<proteinExistence type="predicted"/>
<dbReference type="RefSeq" id="WP_129002192.1">
    <property type="nucleotide sequence ID" value="NZ_SDHZ01000001.1"/>
</dbReference>
<dbReference type="OrthoDB" id="5735516at2"/>
<comment type="caution">
    <text evidence="1">The sequence shown here is derived from an EMBL/GenBank/DDBJ whole genome shotgun (WGS) entry which is preliminary data.</text>
</comment>
<evidence type="ECO:0000313" key="1">
    <source>
        <dbReference type="EMBL" id="RXK86443.1"/>
    </source>
</evidence>
<dbReference type="Proteomes" id="UP000290545">
    <property type="component" value="Unassembled WGS sequence"/>
</dbReference>
<keyword evidence="2" id="KW-1185">Reference proteome</keyword>
<dbReference type="InterPro" id="IPR046525">
    <property type="entry name" value="DUF6702"/>
</dbReference>
<protein>
    <recommendedName>
        <fullName evidence="3">Orphan protein</fullName>
    </recommendedName>
</protein>
<evidence type="ECO:0008006" key="3">
    <source>
        <dbReference type="Google" id="ProtNLM"/>
    </source>
</evidence>
<dbReference type="EMBL" id="SDHZ01000001">
    <property type="protein sequence ID" value="RXK86443.1"/>
    <property type="molecule type" value="Genomic_DNA"/>
</dbReference>
<reference evidence="1 2" key="1">
    <citation type="submission" date="2019-01" db="EMBL/GenBank/DDBJ databases">
        <title>Filimonas sp. strain TTM-71.</title>
        <authorList>
            <person name="Chen W.-M."/>
        </authorList>
    </citation>
    <scope>NUCLEOTIDE SEQUENCE [LARGE SCALE GENOMIC DNA]</scope>
    <source>
        <strain evidence="1 2">TTM-71</strain>
    </source>
</reference>
<accession>A0A4Q1DCT2</accession>
<dbReference type="Pfam" id="PF20420">
    <property type="entry name" value="DUF6702"/>
    <property type="match status" value="1"/>
</dbReference>
<organism evidence="1 2">
    <name type="scientific">Filimonas effusa</name>
    <dbReference type="NCBI Taxonomy" id="2508721"/>
    <lineage>
        <taxon>Bacteria</taxon>
        <taxon>Pseudomonadati</taxon>
        <taxon>Bacteroidota</taxon>
        <taxon>Chitinophagia</taxon>
        <taxon>Chitinophagales</taxon>
        <taxon>Chitinophagaceae</taxon>
        <taxon>Filimonas</taxon>
    </lineage>
</organism>
<sequence>MATVFSHWLLMAMVNILHPFYVAVTEMNYNATEKNMEISCKLFIDDFEKALATQYKTKVDLSHPKDKAQTDKMIFSYLQQHLLIKADNKPLSLQYIGYEKEGEAAWCYLQSSQLPQPRTLSINANMLYELFETQMHIIHATISNKRQSAKITAPQSSIILNFN</sequence>
<evidence type="ECO:0000313" key="2">
    <source>
        <dbReference type="Proteomes" id="UP000290545"/>
    </source>
</evidence>
<name>A0A4Q1DCT2_9BACT</name>
<gene>
    <name evidence="1" type="ORF">ESB13_06450</name>
</gene>